<protein>
    <submittedName>
        <fullName evidence="5">Methyl-accepting chemotaxis protein</fullName>
    </submittedName>
</protein>
<proteinExistence type="predicted"/>
<accession>A0ABZ3F417</accession>
<keyword evidence="3" id="KW-0472">Membrane</keyword>
<evidence type="ECO:0000259" key="4">
    <source>
        <dbReference type="PROSITE" id="PS50111"/>
    </source>
</evidence>
<keyword evidence="3" id="KW-1133">Transmembrane helix</keyword>
<dbReference type="Gene3D" id="3.30.450.20">
    <property type="entry name" value="PAS domain"/>
    <property type="match status" value="2"/>
</dbReference>
<dbReference type="Gene3D" id="1.20.120.1530">
    <property type="match status" value="1"/>
</dbReference>
<dbReference type="RefSeq" id="WP_343353451.1">
    <property type="nucleotide sequence ID" value="NZ_CP145316.1"/>
</dbReference>
<dbReference type="SUPFAM" id="SSF58104">
    <property type="entry name" value="Methyl-accepting chemotaxis protein (MCP) signaling domain"/>
    <property type="match status" value="1"/>
</dbReference>
<evidence type="ECO:0000313" key="5">
    <source>
        <dbReference type="EMBL" id="XAM17924.1"/>
    </source>
</evidence>
<keyword evidence="3" id="KW-0812">Transmembrane</keyword>
<evidence type="ECO:0000256" key="1">
    <source>
        <dbReference type="ARBA" id="ARBA00023224"/>
    </source>
</evidence>
<feature type="transmembrane region" description="Helical" evidence="3">
    <location>
        <begin position="12"/>
        <end position="31"/>
    </location>
</feature>
<keyword evidence="6" id="KW-1185">Reference proteome</keyword>
<dbReference type="EMBL" id="CP145316">
    <property type="protein sequence ID" value="XAM17924.1"/>
    <property type="molecule type" value="Genomic_DNA"/>
</dbReference>
<feature type="domain" description="Methyl-accepting transducer" evidence="4">
    <location>
        <begin position="464"/>
        <end position="653"/>
    </location>
</feature>
<dbReference type="PROSITE" id="PS50111">
    <property type="entry name" value="CHEMOTAXIS_TRANSDUC_2"/>
    <property type="match status" value="1"/>
</dbReference>
<dbReference type="Pfam" id="PF22673">
    <property type="entry name" value="MCP-like_PDC_1"/>
    <property type="match status" value="1"/>
</dbReference>
<reference evidence="5 6" key="1">
    <citation type="submission" date="2024-02" db="EMBL/GenBank/DDBJ databases">
        <title>Genome and pathogenicity analysis of Helicobacter mastomyrinus isolated from mice.</title>
        <authorList>
            <person name="Zhu L."/>
        </authorList>
    </citation>
    <scope>NUCLEOTIDE SEQUENCE [LARGE SCALE GENOMIC DNA]</scope>
    <source>
        <strain evidence="5 6">Hm-17</strain>
    </source>
</reference>
<name>A0ABZ3F417_9HELI</name>
<keyword evidence="1 2" id="KW-0807">Transducer</keyword>
<dbReference type="PANTHER" id="PTHR32089:SF112">
    <property type="entry name" value="LYSOZYME-LIKE PROTEIN-RELATED"/>
    <property type="match status" value="1"/>
</dbReference>
<dbReference type="Pfam" id="PF00015">
    <property type="entry name" value="MCPsignal"/>
    <property type="match status" value="1"/>
</dbReference>
<organism evidence="5 6">
    <name type="scientific">Helicobacter mastomyrinus</name>
    <dbReference type="NCBI Taxonomy" id="287948"/>
    <lineage>
        <taxon>Bacteria</taxon>
        <taxon>Pseudomonadati</taxon>
        <taxon>Campylobacterota</taxon>
        <taxon>Epsilonproteobacteria</taxon>
        <taxon>Campylobacterales</taxon>
        <taxon>Helicobacteraceae</taxon>
        <taxon>Helicobacter</taxon>
    </lineage>
</organism>
<dbReference type="Proteomes" id="UP001434737">
    <property type="component" value="Chromosome"/>
</dbReference>
<dbReference type="SMART" id="SM00283">
    <property type="entry name" value="MA"/>
    <property type="match status" value="1"/>
</dbReference>
<gene>
    <name evidence="5" type="ORF">V3I05_09585</name>
</gene>
<dbReference type="InterPro" id="IPR004089">
    <property type="entry name" value="MCPsignal_dom"/>
</dbReference>
<evidence type="ECO:0000256" key="3">
    <source>
        <dbReference type="SAM" id="Phobius"/>
    </source>
</evidence>
<feature type="transmembrane region" description="Helical" evidence="3">
    <location>
        <begin position="278"/>
        <end position="299"/>
    </location>
</feature>
<evidence type="ECO:0000256" key="2">
    <source>
        <dbReference type="PROSITE-ProRule" id="PRU00284"/>
    </source>
</evidence>
<evidence type="ECO:0000313" key="6">
    <source>
        <dbReference type="Proteomes" id="UP001434737"/>
    </source>
</evidence>
<dbReference type="PANTHER" id="PTHR32089">
    <property type="entry name" value="METHYL-ACCEPTING CHEMOTAXIS PROTEIN MCPB"/>
    <property type="match status" value="1"/>
</dbReference>
<sequence>MKFALGINAKVSLSTTILVLISFGVLAYFVYFGTKQTITHIEYDAQEKKIAQLESLITVYVDEKKRLIYSLAQEALASGLNESQMIQNLKLIQAAGDFNLAYIGLESNGRMLRSNGNHTYASDEYDPRSRSWFSIPKTSLKDEVLGEPWIQTSYKIPVFGFSAPLIMNGKFVGVASADIALKSLNKYIHTAKSIEENMAENVIILDSKGRYVSHINEEKLLTSDDMSQKILSYFNSQEEHFILNSDIATCKIHAQTQWLLCSIIPQESIINKVYDNNMPIFTMLIIFATFLIVALYLLLRYLLRPIGLIKVYLLEFFAFLNHKNKEIKPLVLRSKDEFQEMAEVIGQNVESVQKNILQDNHSLEAFSKAVEQIKRGYLHLQITSNAHNPQINQLGDLLNEMLHSLNHNISHILSVLQRYADNNYIKQDTDIISALEGELQTMNQGVFDLGAEIRKMLVTSLDFAQKLNDKAKDLEASTNGLSESSKKQVQSLRETAQAVEEITSSMQNVSGKTGEVIQQSEDIKNVIGIIRDIADQTNLLALNAAIEAARAGEHGRGFAVVADEVRKLAERTQKSLGEIEANTNLLVQSINDMGESIREQTTGVTQINEAITRLGEITQHNVETLRKTQEVSIGIEQIAGDILQDANKKHFDT</sequence>
<dbReference type="Gene3D" id="1.10.287.950">
    <property type="entry name" value="Methyl-accepting chemotaxis protein"/>
    <property type="match status" value="1"/>
</dbReference>
<dbReference type="CDD" id="cd12913">
    <property type="entry name" value="PDC1_MCP_like"/>
    <property type="match status" value="1"/>
</dbReference>